<dbReference type="AlphaFoldDB" id="A0A183I7K2"/>
<dbReference type="STRING" id="387005.A0A183I7K2"/>
<gene>
    <name evidence="1" type="ORF">OFLC_LOCUS15714</name>
</gene>
<dbReference type="InterPro" id="IPR002017">
    <property type="entry name" value="Spectrin_repeat"/>
</dbReference>
<dbReference type="GO" id="GO:0005882">
    <property type="term" value="C:intermediate filament"/>
    <property type="evidence" value="ECO:0007669"/>
    <property type="project" value="TreeGrafter"/>
</dbReference>
<dbReference type="SUPFAM" id="SSF46966">
    <property type="entry name" value="Spectrin repeat"/>
    <property type="match status" value="2"/>
</dbReference>
<organism evidence="3">
    <name type="scientific">Onchocerca flexuosa</name>
    <dbReference type="NCBI Taxonomy" id="387005"/>
    <lineage>
        <taxon>Eukaryota</taxon>
        <taxon>Metazoa</taxon>
        <taxon>Ecdysozoa</taxon>
        <taxon>Nematoda</taxon>
        <taxon>Chromadorea</taxon>
        <taxon>Rhabditida</taxon>
        <taxon>Spirurina</taxon>
        <taxon>Spiruromorpha</taxon>
        <taxon>Filarioidea</taxon>
        <taxon>Onchocercidae</taxon>
        <taxon>Onchocerca</taxon>
    </lineage>
</organism>
<dbReference type="WBParaSite" id="OFLC_0001572701-mRNA-1">
    <property type="protein sequence ID" value="OFLC_0001572701-mRNA-1"/>
    <property type="gene ID" value="OFLC_0001572701"/>
</dbReference>
<dbReference type="Gene3D" id="1.20.58.60">
    <property type="match status" value="2"/>
</dbReference>
<dbReference type="GO" id="GO:0016020">
    <property type="term" value="C:membrane"/>
    <property type="evidence" value="ECO:0007669"/>
    <property type="project" value="TreeGrafter"/>
</dbReference>
<dbReference type="GO" id="GO:0005198">
    <property type="term" value="F:structural molecule activity"/>
    <property type="evidence" value="ECO:0007669"/>
    <property type="project" value="TreeGrafter"/>
</dbReference>
<keyword evidence="2" id="KW-1185">Reference proteome</keyword>
<evidence type="ECO:0000313" key="2">
    <source>
        <dbReference type="Proteomes" id="UP000267606"/>
    </source>
</evidence>
<dbReference type="InterPro" id="IPR018159">
    <property type="entry name" value="Spectrin/alpha-actinin"/>
</dbReference>
<dbReference type="GO" id="GO:0042060">
    <property type="term" value="P:wound healing"/>
    <property type="evidence" value="ECO:0007669"/>
    <property type="project" value="TreeGrafter"/>
</dbReference>
<evidence type="ECO:0000313" key="1">
    <source>
        <dbReference type="EMBL" id="VDP23403.1"/>
    </source>
</evidence>
<dbReference type="PANTHER" id="PTHR23169">
    <property type="entry name" value="ENVOPLAKIN"/>
    <property type="match status" value="1"/>
</dbReference>
<dbReference type="InterPro" id="IPR043197">
    <property type="entry name" value="Plakin"/>
</dbReference>
<accession>A0A183I7K2</accession>
<proteinExistence type="predicted"/>
<dbReference type="GO" id="GO:0031122">
    <property type="term" value="P:cytoplasmic microtubule organization"/>
    <property type="evidence" value="ECO:0007669"/>
    <property type="project" value="TreeGrafter"/>
</dbReference>
<name>A0A183I7K2_9BILA</name>
<dbReference type="GO" id="GO:0005737">
    <property type="term" value="C:cytoplasm"/>
    <property type="evidence" value="ECO:0007669"/>
    <property type="project" value="TreeGrafter"/>
</dbReference>
<dbReference type="PANTHER" id="PTHR23169:SF23">
    <property type="entry name" value="SHORT STOP, ISOFORM H"/>
    <property type="match status" value="1"/>
</dbReference>
<sequence length="201" mass="23632">MTAMNEWLNSAESYLGCLEHVSRIPETVEKQMNEHTNFQAEVSHYRELMTDLNSKGTKVQYYCEKKDAIPIKNLLVSAKHRFDKVASRCADRMKQLDLALQEARLYFVSHFQLVSWITSSFEWVNDQYAQTVSGDRLRIDLEKHRKFQHELTEQQAAYEATYKRGRALSEHAPREEQEGIDLMNEMLKEKWTQLVNATLQK</sequence>
<dbReference type="CDD" id="cd00176">
    <property type="entry name" value="SPEC"/>
    <property type="match status" value="1"/>
</dbReference>
<evidence type="ECO:0000313" key="3">
    <source>
        <dbReference type="WBParaSite" id="OFLC_0001572701-mRNA-1"/>
    </source>
</evidence>
<dbReference type="Pfam" id="PF00435">
    <property type="entry name" value="Spectrin"/>
    <property type="match status" value="2"/>
</dbReference>
<dbReference type="GO" id="GO:0030056">
    <property type="term" value="C:hemidesmosome"/>
    <property type="evidence" value="ECO:0007669"/>
    <property type="project" value="TreeGrafter"/>
</dbReference>
<reference evidence="1 2" key="2">
    <citation type="submission" date="2018-11" db="EMBL/GenBank/DDBJ databases">
        <authorList>
            <consortium name="Pathogen Informatics"/>
        </authorList>
    </citation>
    <scope>NUCLEOTIDE SEQUENCE [LARGE SCALE GENOMIC DNA]</scope>
</reference>
<protein>
    <submittedName>
        <fullName evidence="3">AH domain-containing protein</fullName>
    </submittedName>
</protein>
<reference evidence="3" key="1">
    <citation type="submission" date="2016-06" db="UniProtKB">
        <authorList>
            <consortium name="WormBaseParasite"/>
        </authorList>
    </citation>
    <scope>IDENTIFICATION</scope>
</reference>
<dbReference type="Proteomes" id="UP000267606">
    <property type="component" value="Unassembled WGS sequence"/>
</dbReference>
<dbReference type="GO" id="GO:0045104">
    <property type="term" value="P:intermediate filament cytoskeleton organization"/>
    <property type="evidence" value="ECO:0007669"/>
    <property type="project" value="InterPro"/>
</dbReference>
<dbReference type="EMBL" id="UZAJ01042698">
    <property type="protein sequence ID" value="VDP23403.1"/>
    <property type="molecule type" value="Genomic_DNA"/>
</dbReference>